<accession>A0A3N4Z9Y5</accession>
<gene>
    <name evidence="1" type="ORF">EDD32_3267</name>
</gene>
<dbReference type="AlphaFoldDB" id="A0A3N4Z9Y5"/>
<protein>
    <submittedName>
        <fullName evidence="1">Uncharacterized protein</fullName>
    </submittedName>
</protein>
<comment type="caution">
    <text evidence="1">The sequence shown here is derived from an EMBL/GenBank/DDBJ whole genome shotgun (WGS) entry which is preliminary data.</text>
</comment>
<dbReference type="EMBL" id="RKRA01000001">
    <property type="protein sequence ID" value="RPF28726.1"/>
    <property type="molecule type" value="Genomic_DNA"/>
</dbReference>
<dbReference type="Proteomes" id="UP000280726">
    <property type="component" value="Unassembled WGS sequence"/>
</dbReference>
<evidence type="ECO:0000313" key="1">
    <source>
        <dbReference type="EMBL" id="RPF28726.1"/>
    </source>
</evidence>
<reference evidence="1 2" key="1">
    <citation type="submission" date="2018-11" db="EMBL/GenBank/DDBJ databases">
        <title>Sequencing the genomes of 1000 actinobacteria strains.</title>
        <authorList>
            <person name="Klenk H.-P."/>
        </authorList>
    </citation>
    <scope>NUCLEOTIDE SEQUENCE [LARGE SCALE GENOMIC DNA]</scope>
    <source>
        <strain evidence="1 2">DSM 14418</strain>
    </source>
</reference>
<proteinExistence type="predicted"/>
<organism evidence="1 2">
    <name type="scientific">Georgenia muralis</name>
    <dbReference type="NCBI Taxonomy" id="154117"/>
    <lineage>
        <taxon>Bacteria</taxon>
        <taxon>Bacillati</taxon>
        <taxon>Actinomycetota</taxon>
        <taxon>Actinomycetes</taxon>
        <taxon>Micrococcales</taxon>
        <taxon>Bogoriellaceae</taxon>
        <taxon>Georgenia</taxon>
    </lineage>
</organism>
<evidence type="ECO:0000313" key="2">
    <source>
        <dbReference type="Proteomes" id="UP000280726"/>
    </source>
</evidence>
<name>A0A3N4Z9Y5_9MICO</name>
<keyword evidence="2" id="KW-1185">Reference proteome</keyword>
<sequence length="228" mass="24562">MVVGMALLRRLRALLGRKKPVRRVGMRRPSAVPPTADVPREDSLRARLVEDPNDIEAFGALADLVRRRASGVGPADPLTADQEPADRERAENLAVWALAEEIAGNPRAWYALIELARLSLVDDHEGAMRRLNGACERDRTGRAVSESVRMLRESGLPGDGLGLGVGHWSPREHEVEAGRQVVLAALDAGRPLDARRHLGELADSPDAAGVARVTAELEPLVAAAQVQA</sequence>